<evidence type="ECO:0000313" key="3">
    <source>
        <dbReference type="Proteomes" id="UP000017820"/>
    </source>
</evidence>
<dbReference type="AlphaFoldDB" id="V4HZ35"/>
<dbReference type="GeneID" id="29921271"/>
<proteinExistence type="predicted"/>
<evidence type="ECO:0000313" key="2">
    <source>
        <dbReference type="EMBL" id="ESP95058.1"/>
    </source>
</evidence>
<accession>V4HZ35</accession>
<dbReference type="EMBL" id="AUSV01000008">
    <property type="protein sequence ID" value="ESP95058.1"/>
    <property type="molecule type" value="Genomic_DNA"/>
</dbReference>
<keyword evidence="1" id="KW-0175">Coiled coil</keyword>
<evidence type="ECO:0000256" key="1">
    <source>
        <dbReference type="SAM" id="Coils"/>
    </source>
</evidence>
<dbReference type="PATRIC" id="fig|1353533.3.peg.618"/>
<organism evidence="2 3">
    <name type="scientific">Pseudoalteromonas luteoviolacea (strain 2ta16)</name>
    <dbReference type="NCBI Taxonomy" id="1353533"/>
    <lineage>
        <taxon>Bacteria</taxon>
        <taxon>Pseudomonadati</taxon>
        <taxon>Pseudomonadota</taxon>
        <taxon>Gammaproteobacteria</taxon>
        <taxon>Alteromonadales</taxon>
        <taxon>Pseudoalteromonadaceae</taxon>
        <taxon>Pseudoalteromonas</taxon>
    </lineage>
</organism>
<protein>
    <submittedName>
        <fullName evidence="2">Uncharacterized protein</fullName>
    </submittedName>
</protein>
<dbReference type="RefSeq" id="WP_023397578.1">
    <property type="nucleotide sequence ID" value="NZ_AUSV01000008.1"/>
</dbReference>
<reference evidence="2 3" key="1">
    <citation type="submission" date="2013-07" db="EMBL/GenBank/DDBJ databases">
        <title>Draft genome sequence of Pseudoalteromonas luteoviolacea 2ta16.</title>
        <authorList>
            <person name="Allen E.E."/>
            <person name="Azam F."/>
            <person name="Podell S."/>
        </authorList>
    </citation>
    <scope>NUCLEOTIDE SEQUENCE [LARGE SCALE GENOMIC DNA]</scope>
    <source>
        <strain evidence="2 3">2ta16</strain>
    </source>
</reference>
<dbReference type="Proteomes" id="UP000017820">
    <property type="component" value="Unassembled WGS sequence"/>
</dbReference>
<sequence>MYIKKVLNGGSAWEHLKSDRSEVLEQLQAALKGITLNDICNSALIRSIGLIRKKEIEKSIIANELLGSFSETSKWHYYFITSESLEALQIDNLLFFTPERFNRRYFLPRICRREINFDNRFYGLRFDSHIPVFIVLDKEFLIEHFKDSYDLQSFYRFDYAEVDLEEVFGHSVPPFPFLVLEVGDELTEQPKIISIACSNDLGGTSVSYIEETFEFPDAYYQAGASVLSYFGDVLKQTAPDIDTKVLLEQNGNEIVITITLPVEHRKLIDSIYSNFKKILARETTIDSLFNANSVNALRLIQKLELAELEVKQTNRAFLMQGKTIDRQEKVIDTLVRRIESLEELFASSNKGHKEIINNCQSTIHAMVEKEERLLTAQIHQNEKTLDSLITSLESSSDIQLLLIDLKETLETNTLSPKKAEEVATLICKQSPSTSKSLIDLMENSIYGASGNLLFTALQEAVKAIV</sequence>
<feature type="coiled-coil region" evidence="1">
    <location>
        <begin position="296"/>
        <end position="344"/>
    </location>
</feature>
<name>V4HZ35_PSEL2</name>
<gene>
    <name evidence="2" type="ORF">PL2TA16_04614</name>
</gene>
<comment type="caution">
    <text evidence="2">The sequence shown here is derived from an EMBL/GenBank/DDBJ whole genome shotgun (WGS) entry which is preliminary data.</text>
</comment>